<dbReference type="Pfam" id="PF00874">
    <property type="entry name" value="PRD"/>
    <property type="match status" value="2"/>
</dbReference>
<dbReference type="RefSeq" id="WP_274261169.1">
    <property type="nucleotide sequence ID" value="NZ_CP117884.1"/>
</dbReference>
<dbReference type="PROSITE" id="PS51372">
    <property type="entry name" value="PRD_2"/>
    <property type="match status" value="2"/>
</dbReference>
<name>A0ABY7WTU7_9LACO</name>
<dbReference type="InterPro" id="IPR016152">
    <property type="entry name" value="PTrfase/Anion_transptr"/>
</dbReference>
<dbReference type="Proteomes" id="UP001220377">
    <property type="component" value="Chromosome"/>
</dbReference>
<dbReference type="InterPro" id="IPR011608">
    <property type="entry name" value="PRD"/>
</dbReference>
<dbReference type="Gene3D" id="3.40.50.2300">
    <property type="match status" value="1"/>
</dbReference>
<dbReference type="SUPFAM" id="SSF55804">
    <property type="entry name" value="Phoshotransferase/anion transport protein"/>
    <property type="match status" value="1"/>
</dbReference>
<evidence type="ECO:0000259" key="5">
    <source>
        <dbReference type="PROSITE" id="PS51372"/>
    </source>
</evidence>
<dbReference type="InterPro" id="IPR003501">
    <property type="entry name" value="PTS_EIIB_2/3"/>
</dbReference>
<accession>A0ABY7WTU7</accession>
<evidence type="ECO:0000256" key="1">
    <source>
        <dbReference type="ARBA" id="ARBA00022679"/>
    </source>
</evidence>
<dbReference type="PROSITE" id="PS51099">
    <property type="entry name" value="PTS_EIIB_TYPE_2"/>
    <property type="match status" value="1"/>
</dbReference>
<dbReference type="InterPro" id="IPR002178">
    <property type="entry name" value="PTS_EIIA_type-2_dom"/>
</dbReference>
<feature type="domain" description="PTS EIIB type-2" evidence="4">
    <location>
        <begin position="396"/>
        <end position="487"/>
    </location>
</feature>
<gene>
    <name evidence="6" type="ORF">PQ472_02820</name>
</gene>
<protein>
    <submittedName>
        <fullName evidence="6">BglG family transcription antiterminator</fullName>
    </submittedName>
</protein>
<feature type="domain" description="PRD" evidence="5">
    <location>
        <begin position="293"/>
        <end position="397"/>
    </location>
</feature>
<dbReference type="CDD" id="cd05568">
    <property type="entry name" value="PTS_IIB_bgl_like"/>
    <property type="match status" value="1"/>
</dbReference>
<dbReference type="Pfam" id="PF02302">
    <property type="entry name" value="PTS_IIB"/>
    <property type="match status" value="1"/>
</dbReference>
<dbReference type="PANTHER" id="PTHR30185">
    <property type="entry name" value="CRYPTIC BETA-GLUCOSIDE BGL OPERON ANTITERMINATOR"/>
    <property type="match status" value="1"/>
</dbReference>
<sequence length="635" mass="71193">MNANERQIITAILQQGTVHYSDIEKLTGRSKKTVARYLDNIAAVATQYGAALVRKRNVGIYFDGETKRLSAAVNDGGVNDNQGTKQQRLLSLISKLLLAKDAQTIQELADSSYVSRSTFEDDLRAARQFIEEHGAKLESGQNGIWVSASERVRRELMAELLNLYWGQPAYIGNRRQNTHDVIKVPTEISEFFNGQTLDQVMLALDQLENVTAISLSDYEYQSLAVHLVIAIERIRRHQTLKGIPDHVTLEPATEVLVGIIEHHFGITIPADEKQYLNIHILAAEQGTSGKSQFSSQQLCTGESGIADFLREHLTQFDDTLIQNLTLHLVPALKRISLGLKLRNPYTGDTKRYFPLAYNRAVDLGMKLTEKFDVDLNDDEIAFIALHIEAFIERSEKKTTAVLVCSTGLGTARLLEQRMRKYFSSQIEIKRVVSVQELLRADIPEDIVISTINIAVDDKPVVVVPPFLDDGALKRIDEVAQKVDRHKPNNTAFLHLLRKRLITFANEPMDKEAAIRILGDQIQRTGYGRVGISDAAVAREQLASTAITSVAVPHAPIEFVKTPCIAILINPAGIKWDTHKVKIVFFLAMNMAVKKQINQIYMYFNEVLDDQRLLAHMEKATQPEEVIQILGGDLNE</sequence>
<feature type="domain" description="PTS EIIA type-2" evidence="3">
    <location>
        <begin position="494"/>
        <end position="632"/>
    </location>
</feature>
<proteinExistence type="predicted"/>
<keyword evidence="2" id="KW-0677">Repeat</keyword>
<organism evidence="6 7">
    <name type="scientific">Lacticaseibacillus pabuli</name>
    <dbReference type="NCBI Taxonomy" id="3025672"/>
    <lineage>
        <taxon>Bacteria</taxon>
        <taxon>Bacillati</taxon>
        <taxon>Bacillota</taxon>
        <taxon>Bacilli</taxon>
        <taxon>Lactobacillales</taxon>
        <taxon>Lactobacillaceae</taxon>
        <taxon>Lacticaseibacillus</taxon>
    </lineage>
</organism>
<evidence type="ECO:0000313" key="6">
    <source>
        <dbReference type="EMBL" id="WDF83186.1"/>
    </source>
</evidence>
<dbReference type="InterPro" id="IPR036095">
    <property type="entry name" value="PTS_EIIB-like_sf"/>
</dbReference>
<reference evidence="6 7" key="1">
    <citation type="submission" date="2023-02" db="EMBL/GenBank/DDBJ databases">
        <title>Genome sequence of Lacticaseibacillus sp. KACC 23028.</title>
        <authorList>
            <person name="Kim S."/>
            <person name="Heo J."/>
            <person name="Kwon S.-W."/>
        </authorList>
    </citation>
    <scope>NUCLEOTIDE SEQUENCE [LARGE SCALE GENOMIC DNA]</scope>
    <source>
        <strain evidence="6 7">KACC 23028</strain>
    </source>
</reference>
<dbReference type="Gene3D" id="1.10.1790.10">
    <property type="entry name" value="PRD domain"/>
    <property type="match status" value="2"/>
</dbReference>
<dbReference type="SUPFAM" id="SSF63520">
    <property type="entry name" value="PTS-regulatory domain, PRD"/>
    <property type="match status" value="2"/>
</dbReference>
<keyword evidence="1" id="KW-0808">Transferase</keyword>
<evidence type="ECO:0000259" key="4">
    <source>
        <dbReference type="PROSITE" id="PS51099"/>
    </source>
</evidence>
<dbReference type="EMBL" id="CP117884">
    <property type="protein sequence ID" value="WDF83186.1"/>
    <property type="molecule type" value="Genomic_DNA"/>
</dbReference>
<evidence type="ECO:0000259" key="3">
    <source>
        <dbReference type="PROSITE" id="PS51094"/>
    </source>
</evidence>
<evidence type="ECO:0000313" key="7">
    <source>
        <dbReference type="Proteomes" id="UP001220377"/>
    </source>
</evidence>
<dbReference type="InterPro" id="IPR036634">
    <property type="entry name" value="PRD_sf"/>
</dbReference>
<dbReference type="InterPro" id="IPR050661">
    <property type="entry name" value="BglG_antiterminators"/>
</dbReference>
<dbReference type="PROSITE" id="PS51094">
    <property type="entry name" value="PTS_EIIA_TYPE_2"/>
    <property type="match status" value="1"/>
</dbReference>
<dbReference type="Pfam" id="PF00359">
    <property type="entry name" value="PTS_EIIA_2"/>
    <property type="match status" value="1"/>
</dbReference>
<dbReference type="InterPro" id="IPR013011">
    <property type="entry name" value="PTS_EIIB_2"/>
</dbReference>
<feature type="domain" description="PRD" evidence="5">
    <location>
        <begin position="191"/>
        <end position="290"/>
    </location>
</feature>
<evidence type="ECO:0000256" key="2">
    <source>
        <dbReference type="ARBA" id="ARBA00022737"/>
    </source>
</evidence>
<dbReference type="Gene3D" id="3.40.930.10">
    <property type="entry name" value="Mannitol-specific EII, Chain A"/>
    <property type="match status" value="1"/>
</dbReference>
<keyword evidence="7" id="KW-1185">Reference proteome</keyword>
<dbReference type="PANTHER" id="PTHR30185:SF13">
    <property type="entry name" value="LICABCH OPERON REGULATOR-RELATED"/>
    <property type="match status" value="1"/>
</dbReference>
<dbReference type="SUPFAM" id="SSF52794">
    <property type="entry name" value="PTS system IIB component-like"/>
    <property type="match status" value="1"/>
</dbReference>